<dbReference type="Gene3D" id="1.10.10.10">
    <property type="entry name" value="Winged helix-like DNA-binding domain superfamily/Winged helix DNA-binding domain"/>
    <property type="match status" value="1"/>
</dbReference>
<protein>
    <submittedName>
        <fullName evidence="5">Helix-turn-helix transcriptional regulator</fullName>
    </submittedName>
</protein>
<accession>A0AA47ICF2</accession>
<keyword evidence="1" id="KW-0805">Transcription regulation</keyword>
<dbReference type="GO" id="GO:0003677">
    <property type="term" value="F:DNA binding"/>
    <property type="evidence" value="ECO:0007669"/>
    <property type="project" value="UniProtKB-KW"/>
</dbReference>
<keyword evidence="3" id="KW-0804">Transcription</keyword>
<dbReference type="PANTHER" id="PTHR33204">
    <property type="entry name" value="TRANSCRIPTIONAL REGULATOR, MARR FAMILY"/>
    <property type="match status" value="1"/>
</dbReference>
<reference evidence="5" key="1">
    <citation type="submission" date="2022-10" db="EMBL/GenBank/DDBJ databases">
        <title>Complete genome sequence resource for Xanthomonas hortorum isolated from Greek Oregano.</title>
        <authorList>
            <person name="Gonzalez-Tobon J."/>
            <person name="Helmann T.C."/>
            <person name="Daughtrey M."/>
            <person name="Stodghill P.V."/>
            <person name="Filiatrault M.J."/>
        </authorList>
    </citation>
    <scope>NUCLEOTIDE SEQUENCE</scope>
    <source>
        <strain evidence="5">Oregano 108</strain>
    </source>
</reference>
<dbReference type="PANTHER" id="PTHR33204:SF39">
    <property type="entry name" value="TRANSCRIPTIONAL REGULATORY PROTEIN"/>
    <property type="match status" value="1"/>
</dbReference>
<sequence length="167" mass="18232">MSGPFHPPQGGSFLPPGYREIPPVNAIALFPPPPSLQGMPFDATKCPVRDVLDQIGDKWTMLILLTLIPGPSRFSAIQRAVPDISKRMLTQTLRNLERNGMITRKVYATKPPSVEYALSKLGVALLGPISQLLNWAGENHAAIRSARERFDHAQQPAVALDADEAMA</sequence>
<dbReference type="Pfam" id="PF01638">
    <property type="entry name" value="HxlR"/>
    <property type="match status" value="1"/>
</dbReference>
<dbReference type="SUPFAM" id="SSF46785">
    <property type="entry name" value="Winged helix' DNA-binding domain"/>
    <property type="match status" value="1"/>
</dbReference>
<feature type="domain" description="HTH hxlR-type" evidence="4">
    <location>
        <begin position="46"/>
        <end position="144"/>
    </location>
</feature>
<evidence type="ECO:0000256" key="3">
    <source>
        <dbReference type="ARBA" id="ARBA00023163"/>
    </source>
</evidence>
<dbReference type="PROSITE" id="PS51118">
    <property type="entry name" value="HTH_HXLR"/>
    <property type="match status" value="1"/>
</dbReference>
<keyword evidence="2" id="KW-0238">DNA-binding</keyword>
<organism evidence="5 6">
    <name type="scientific">Xanthomonas hortorum</name>
    <dbReference type="NCBI Taxonomy" id="56454"/>
    <lineage>
        <taxon>Bacteria</taxon>
        <taxon>Pseudomonadati</taxon>
        <taxon>Pseudomonadota</taxon>
        <taxon>Gammaproteobacteria</taxon>
        <taxon>Lysobacterales</taxon>
        <taxon>Lysobacteraceae</taxon>
        <taxon>Xanthomonas</taxon>
    </lineage>
</organism>
<evidence type="ECO:0000313" key="5">
    <source>
        <dbReference type="EMBL" id="WAH64804.1"/>
    </source>
</evidence>
<evidence type="ECO:0000313" key="6">
    <source>
        <dbReference type="Proteomes" id="UP001164737"/>
    </source>
</evidence>
<evidence type="ECO:0000259" key="4">
    <source>
        <dbReference type="PROSITE" id="PS51118"/>
    </source>
</evidence>
<name>A0AA47ICF2_9XANT</name>
<evidence type="ECO:0000256" key="2">
    <source>
        <dbReference type="ARBA" id="ARBA00023125"/>
    </source>
</evidence>
<dbReference type="Proteomes" id="UP001164737">
    <property type="component" value="Chromosome"/>
</dbReference>
<dbReference type="InterPro" id="IPR036388">
    <property type="entry name" value="WH-like_DNA-bd_sf"/>
</dbReference>
<proteinExistence type="predicted"/>
<dbReference type="InterPro" id="IPR036390">
    <property type="entry name" value="WH_DNA-bd_sf"/>
</dbReference>
<evidence type="ECO:0000256" key="1">
    <source>
        <dbReference type="ARBA" id="ARBA00023015"/>
    </source>
</evidence>
<dbReference type="InterPro" id="IPR002577">
    <property type="entry name" value="HTH_HxlR"/>
</dbReference>
<dbReference type="AlphaFoldDB" id="A0AA47ICF2"/>
<dbReference type="EMBL" id="CP107241">
    <property type="protein sequence ID" value="WAH64804.1"/>
    <property type="molecule type" value="Genomic_DNA"/>
</dbReference>
<gene>
    <name evidence="5" type="ORF">OEG85_02035</name>
</gene>